<evidence type="ECO:0000256" key="3">
    <source>
        <dbReference type="SAM" id="Phobius"/>
    </source>
</evidence>
<protein>
    <submittedName>
        <fullName evidence="5">Response regulator</fullName>
    </submittedName>
</protein>
<dbReference type="PROSITE" id="PS50110">
    <property type="entry name" value="RESPONSE_REGULATORY"/>
    <property type="match status" value="1"/>
</dbReference>
<organism evidence="5 6">
    <name type="scientific">Sphingomonas qilianensis</name>
    <dbReference type="NCBI Taxonomy" id="1736690"/>
    <lineage>
        <taxon>Bacteria</taxon>
        <taxon>Pseudomonadati</taxon>
        <taxon>Pseudomonadota</taxon>
        <taxon>Alphaproteobacteria</taxon>
        <taxon>Sphingomonadales</taxon>
        <taxon>Sphingomonadaceae</taxon>
        <taxon>Sphingomonas</taxon>
    </lineage>
</organism>
<feature type="modified residue" description="4-aspartylphosphate" evidence="2">
    <location>
        <position position="59"/>
    </location>
</feature>
<evidence type="ECO:0000313" key="5">
    <source>
        <dbReference type="EMBL" id="MEN2785048.1"/>
    </source>
</evidence>
<dbReference type="InterPro" id="IPR001789">
    <property type="entry name" value="Sig_transdc_resp-reg_receiver"/>
</dbReference>
<name>A0ABU9XP81_9SPHN</name>
<keyword evidence="3" id="KW-0812">Transmembrane</keyword>
<sequence>MQLGISEVFPVYVVDDDPVVRESIDFLLSTVDIACRKFDGGVPFLAELPALADGCLLLDLVMPQANGLDVMRALSAAGRTMPITLMTAAANAPAMRVAAEICPFVLMEKPFDEERLFDALEIGFQTLASGVPDLAAARARDAIATLSADQLVVLQGSIAGMASSALALLLGISEMQVRRIRVALEQQIGARDVYHSAEIGKLAGLQPLRP</sequence>
<evidence type="ECO:0000256" key="2">
    <source>
        <dbReference type="PROSITE-ProRule" id="PRU00169"/>
    </source>
</evidence>
<dbReference type="Proteomes" id="UP001404104">
    <property type="component" value="Unassembled WGS sequence"/>
</dbReference>
<proteinExistence type="predicted"/>
<reference evidence="5 6" key="1">
    <citation type="submission" date="2024-05" db="EMBL/GenBank/DDBJ databases">
        <authorList>
            <person name="Liu Q."/>
            <person name="Xin Y.-H."/>
        </authorList>
    </citation>
    <scope>NUCLEOTIDE SEQUENCE [LARGE SCALE GENOMIC DNA]</scope>
    <source>
        <strain evidence="5 6">CGMCC 1.15349</strain>
    </source>
</reference>
<feature type="domain" description="Response regulatory" evidence="4">
    <location>
        <begin position="10"/>
        <end position="124"/>
    </location>
</feature>
<comment type="caution">
    <text evidence="5">The sequence shown here is derived from an EMBL/GenBank/DDBJ whole genome shotgun (WGS) entry which is preliminary data.</text>
</comment>
<dbReference type="SMART" id="SM00448">
    <property type="entry name" value="REC"/>
    <property type="match status" value="1"/>
</dbReference>
<dbReference type="EMBL" id="JBDIMF010000001">
    <property type="protein sequence ID" value="MEN2785048.1"/>
    <property type="molecule type" value="Genomic_DNA"/>
</dbReference>
<evidence type="ECO:0000313" key="6">
    <source>
        <dbReference type="Proteomes" id="UP001404104"/>
    </source>
</evidence>
<dbReference type="InterPro" id="IPR050595">
    <property type="entry name" value="Bact_response_regulator"/>
</dbReference>
<keyword evidence="3" id="KW-1133">Transmembrane helix</keyword>
<dbReference type="SUPFAM" id="SSF52172">
    <property type="entry name" value="CheY-like"/>
    <property type="match status" value="1"/>
</dbReference>
<evidence type="ECO:0000256" key="1">
    <source>
        <dbReference type="ARBA" id="ARBA00022553"/>
    </source>
</evidence>
<evidence type="ECO:0000259" key="4">
    <source>
        <dbReference type="PROSITE" id="PS50110"/>
    </source>
</evidence>
<feature type="transmembrane region" description="Helical" evidence="3">
    <location>
        <begin position="152"/>
        <end position="172"/>
    </location>
</feature>
<keyword evidence="6" id="KW-1185">Reference proteome</keyword>
<dbReference type="RefSeq" id="WP_345862421.1">
    <property type="nucleotide sequence ID" value="NZ_JBDIMF010000001.1"/>
</dbReference>
<keyword evidence="1 2" id="KW-0597">Phosphoprotein</keyword>
<keyword evidence="3" id="KW-0472">Membrane</keyword>
<dbReference type="InterPro" id="IPR011006">
    <property type="entry name" value="CheY-like_superfamily"/>
</dbReference>
<gene>
    <name evidence="5" type="ORF">ABC969_01265</name>
</gene>
<dbReference type="PANTHER" id="PTHR44591">
    <property type="entry name" value="STRESS RESPONSE REGULATOR PROTEIN 1"/>
    <property type="match status" value="1"/>
</dbReference>
<dbReference type="PANTHER" id="PTHR44591:SF25">
    <property type="entry name" value="CHEMOTAXIS TWO-COMPONENT RESPONSE REGULATOR"/>
    <property type="match status" value="1"/>
</dbReference>
<dbReference type="Gene3D" id="3.40.50.2300">
    <property type="match status" value="1"/>
</dbReference>
<dbReference type="Pfam" id="PF00072">
    <property type="entry name" value="Response_reg"/>
    <property type="match status" value="1"/>
</dbReference>
<accession>A0ABU9XP81</accession>